<dbReference type="PRINTS" id="PR00455">
    <property type="entry name" value="HTHTETR"/>
</dbReference>
<dbReference type="STRING" id="589385.SAMN05421504_103134"/>
<evidence type="ECO:0000256" key="1">
    <source>
        <dbReference type="ARBA" id="ARBA00022491"/>
    </source>
</evidence>
<dbReference type="EMBL" id="FNON01000003">
    <property type="protein sequence ID" value="SDX57066.1"/>
    <property type="molecule type" value="Genomic_DNA"/>
</dbReference>
<dbReference type="PANTHER" id="PTHR30055:SF241">
    <property type="entry name" value="TRANSCRIPTIONAL REGULATORY PROTEIN"/>
    <property type="match status" value="1"/>
</dbReference>
<dbReference type="InterPro" id="IPR009057">
    <property type="entry name" value="Homeodomain-like_sf"/>
</dbReference>
<evidence type="ECO:0000256" key="5">
    <source>
        <dbReference type="PROSITE-ProRule" id="PRU00335"/>
    </source>
</evidence>
<dbReference type="InterPro" id="IPR001647">
    <property type="entry name" value="HTH_TetR"/>
</dbReference>
<accession>A0A1H3CSI8</accession>
<dbReference type="PROSITE" id="PS50977">
    <property type="entry name" value="HTH_TETR_2"/>
    <property type="match status" value="1"/>
</dbReference>
<keyword evidence="3 5" id="KW-0238">DNA-binding</keyword>
<dbReference type="InterPro" id="IPR039538">
    <property type="entry name" value="BetI_C"/>
</dbReference>
<dbReference type="PANTHER" id="PTHR30055">
    <property type="entry name" value="HTH-TYPE TRANSCRIPTIONAL REGULATOR RUTR"/>
    <property type="match status" value="1"/>
</dbReference>
<dbReference type="Pfam" id="PF00440">
    <property type="entry name" value="TetR_N"/>
    <property type="match status" value="1"/>
</dbReference>
<dbReference type="Proteomes" id="UP000199515">
    <property type="component" value="Unassembled WGS sequence"/>
</dbReference>
<keyword evidence="2" id="KW-0805">Transcription regulation</keyword>
<sequence length="194" mass="21553">MPRGTTKRRPETLARLLDAAFEAFAELGFHAATIPEICRRAGYTHGAFYSNFTSKDELFFALFDRHAAATLDRIAALTGEHLTVAEFVDRVSRIDDDERAWYLVTTEFTLYAIRDAAAAKRLAEHDGKLRAELVQVLETTLGPSSTVDLDQLARLLIAIREGALAQSYVEPAELPPGTLERTFLPTILKALFAQ</sequence>
<proteinExistence type="predicted"/>
<dbReference type="OrthoDB" id="7252896at2"/>
<name>A0A1H3CSI8_9PSEU</name>
<evidence type="ECO:0000256" key="4">
    <source>
        <dbReference type="ARBA" id="ARBA00023163"/>
    </source>
</evidence>
<feature type="domain" description="HTH tetR-type" evidence="6">
    <location>
        <begin position="10"/>
        <end position="70"/>
    </location>
</feature>
<dbReference type="SUPFAM" id="SSF46689">
    <property type="entry name" value="Homeodomain-like"/>
    <property type="match status" value="1"/>
</dbReference>
<dbReference type="SUPFAM" id="SSF48498">
    <property type="entry name" value="Tetracyclin repressor-like, C-terminal domain"/>
    <property type="match status" value="1"/>
</dbReference>
<feature type="DNA-binding region" description="H-T-H motif" evidence="5">
    <location>
        <begin position="33"/>
        <end position="52"/>
    </location>
</feature>
<keyword evidence="1" id="KW-0678">Repressor</keyword>
<evidence type="ECO:0000313" key="8">
    <source>
        <dbReference type="Proteomes" id="UP000199515"/>
    </source>
</evidence>
<keyword evidence="4" id="KW-0804">Transcription</keyword>
<dbReference type="AlphaFoldDB" id="A0A1H3CSI8"/>
<dbReference type="GO" id="GO:0003700">
    <property type="term" value="F:DNA-binding transcription factor activity"/>
    <property type="evidence" value="ECO:0007669"/>
    <property type="project" value="TreeGrafter"/>
</dbReference>
<keyword evidence="8" id="KW-1185">Reference proteome</keyword>
<organism evidence="7 8">
    <name type="scientific">Amycolatopsis xylanica</name>
    <dbReference type="NCBI Taxonomy" id="589385"/>
    <lineage>
        <taxon>Bacteria</taxon>
        <taxon>Bacillati</taxon>
        <taxon>Actinomycetota</taxon>
        <taxon>Actinomycetes</taxon>
        <taxon>Pseudonocardiales</taxon>
        <taxon>Pseudonocardiaceae</taxon>
        <taxon>Amycolatopsis</taxon>
    </lineage>
</organism>
<dbReference type="InterPro" id="IPR036271">
    <property type="entry name" value="Tet_transcr_reg_TetR-rel_C_sf"/>
</dbReference>
<dbReference type="GO" id="GO:0000976">
    <property type="term" value="F:transcription cis-regulatory region binding"/>
    <property type="evidence" value="ECO:0007669"/>
    <property type="project" value="TreeGrafter"/>
</dbReference>
<reference evidence="7 8" key="1">
    <citation type="submission" date="2016-10" db="EMBL/GenBank/DDBJ databases">
        <authorList>
            <person name="de Groot N.N."/>
        </authorList>
    </citation>
    <scope>NUCLEOTIDE SEQUENCE [LARGE SCALE GENOMIC DNA]</scope>
    <source>
        <strain evidence="7 8">CPCC 202699</strain>
    </source>
</reference>
<dbReference type="InterPro" id="IPR050109">
    <property type="entry name" value="HTH-type_TetR-like_transc_reg"/>
</dbReference>
<dbReference type="Pfam" id="PF13977">
    <property type="entry name" value="TetR_C_6"/>
    <property type="match status" value="1"/>
</dbReference>
<evidence type="ECO:0000256" key="3">
    <source>
        <dbReference type="ARBA" id="ARBA00023125"/>
    </source>
</evidence>
<evidence type="ECO:0000313" key="7">
    <source>
        <dbReference type="EMBL" id="SDX57066.1"/>
    </source>
</evidence>
<gene>
    <name evidence="7" type="ORF">SAMN05421504_103134</name>
</gene>
<evidence type="ECO:0000256" key="2">
    <source>
        <dbReference type="ARBA" id="ARBA00023015"/>
    </source>
</evidence>
<dbReference type="Gene3D" id="1.10.357.10">
    <property type="entry name" value="Tetracycline Repressor, domain 2"/>
    <property type="match status" value="1"/>
</dbReference>
<dbReference type="RefSeq" id="WP_091289254.1">
    <property type="nucleotide sequence ID" value="NZ_FNON01000003.1"/>
</dbReference>
<evidence type="ECO:0000259" key="6">
    <source>
        <dbReference type="PROSITE" id="PS50977"/>
    </source>
</evidence>
<protein>
    <submittedName>
        <fullName evidence="7">DNA-binding transcriptional regulator, AcrR family</fullName>
    </submittedName>
</protein>